<organism evidence="3 4">
    <name type="scientific">Paraglomus brasilianum</name>
    <dbReference type="NCBI Taxonomy" id="144538"/>
    <lineage>
        <taxon>Eukaryota</taxon>
        <taxon>Fungi</taxon>
        <taxon>Fungi incertae sedis</taxon>
        <taxon>Mucoromycota</taxon>
        <taxon>Glomeromycotina</taxon>
        <taxon>Glomeromycetes</taxon>
        <taxon>Paraglomerales</taxon>
        <taxon>Paraglomeraceae</taxon>
        <taxon>Paraglomus</taxon>
    </lineage>
</organism>
<dbReference type="Pfam" id="PF21188">
    <property type="entry name" value="BRR2_plug"/>
    <property type="match status" value="1"/>
</dbReference>
<name>A0A9N9E821_9GLOM</name>
<keyword evidence="4" id="KW-1185">Reference proteome</keyword>
<accession>A0A9N9E821</accession>
<feature type="region of interest" description="Disordered" evidence="1">
    <location>
        <begin position="38"/>
        <end position="66"/>
    </location>
</feature>
<protein>
    <submittedName>
        <fullName evidence="3">11499_t:CDS:1</fullName>
    </submittedName>
</protein>
<proteinExistence type="predicted"/>
<reference evidence="3" key="1">
    <citation type="submission" date="2021-06" db="EMBL/GenBank/DDBJ databases">
        <authorList>
            <person name="Kallberg Y."/>
            <person name="Tangrot J."/>
            <person name="Rosling A."/>
        </authorList>
    </citation>
    <scope>NUCLEOTIDE SEQUENCE</scope>
    <source>
        <strain evidence="3">BR232B</strain>
    </source>
</reference>
<gene>
    <name evidence="3" type="ORF">PBRASI_LOCUS10922</name>
</gene>
<feature type="domain" description="Pre-mRNA-splicing helicase BRR2-like plug" evidence="2">
    <location>
        <begin position="84"/>
        <end position="152"/>
    </location>
</feature>
<evidence type="ECO:0000313" key="4">
    <source>
        <dbReference type="Proteomes" id="UP000789739"/>
    </source>
</evidence>
<comment type="caution">
    <text evidence="3">The sequence shown here is derived from an EMBL/GenBank/DDBJ whole genome shotgun (WGS) entry which is preliminary data.</text>
</comment>
<dbReference type="Proteomes" id="UP000789739">
    <property type="component" value="Unassembled WGS sequence"/>
</dbReference>
<dbReference type="OrthoDB" id="2330049at2759"/>
<evidence type="ECO:0000313" key="3">
    <source>
        <dbReference type="EMBL" id="CAG8663632.1"/>
    </source>
</evidence>
<dbReference type="AlphaFoldDB" id="A0A9N9E821"/>
<sequence>MNSEVLAPGEKELPSLVDYINPRDFGSRVVHTKPLRRIPRSSSPADLIPPHPAPDQSHIPLAAPSDSTDRSRIIFSSHSRSTYREMYDLLLSLINNKIIGGDMPQEVVMEFAENVLEMARHNKWCDSKKKEAIQKLLPEEGDMGSDLFEELIGAAEAIIEFPQVEEERKTGGNGARSEGNVEFPTMADDNRVIESYPAYGPFINASEIEDEHELKFGMEYDESITPYSTDEE</sequence>
<dbReference type="EMBL" id="CAJVPI010003930">
    <property type="protein sequence ID" value="CAG8663632.1"/>
    <property type="molecule type" value="Genomic_DNA"/>
</dbReference>
<dbReference type="InterPro" id="IPR048863">
    <property type="entry name" value="BRR2_plug"/>
</dbReference>
<evidence type="ECO:0000259" key="2">
    <source>
        <dbReference type="Pfam" id="PF21188"/>
    </source>
</evidence>
<evidence type="ECO:0000256" key="1">
    <source>
        <dbReference type="SAM" id="MobiDB-lite"/>
    </source>
</evidence>